<dbReference type="PANTHER" id="PTHR15371:SF2">
    <property type="entry name" value="OUTER ENVELOPE PORE PROTEIN 16-1, CHLOROPLASTIC"/>
    <property type="match status" value="1"/>
</dbReference>
<evidence type="ECO:0000256" key="4">
    <source>
        <dbReference type="ARBA" id="ARBA00023136"/>
    </source>
</evidence>
<keyword evidence="4" id="KW-0472">Membrane</keyword>
<dbReference type="PANTHER" id="PTHR15371">
    <property type="entry name" value="TIM23"/>
    <property type="match status" value="1"/>
</dbReference>
<dbReference type="GO" id="GO:0015171">
    <property type="term" value="F:amino acid transmembrane transporter activity"/>
    <property type="evidence" value="ECO:0007669"/>
    <property type="project" value="TreeGrafter"/>
</dbReference>
<accession>A0AAV9F9Z6</accession>
<proteinExistence type="predicted"/>
<protein>
    <submittedName>
        <fullName evidence="5">Uncharacterized protein</fullName>
    </submittedName>
</protein>
<reference evidence="5" key="2">
    <citation type="submission" date="2023-06" db="EMBL/GenBank/DDBJ databases">
        <authorList>
            <person name="Ma L."/>
            <person name="Liu K.-W."/>
            <person name="Li Z."/>
            <person name="Hsiao Y.-Y."/>
            <person name="Qi Y."/>
            <person name="Fu T."/>
            <person name="Tang G."/>
            <person name="Zhang D."/>
            <person name="Sun W.-H."/>
            <person name="Liu D.-K."/>
            <person name="Li Y."/>
            <person name="Chen G.-Z."/>
            <person name="Liu X.-D."/>
            <person name="Liao X.-Y."/>
            <person name="Jiang Y.-T."/>
            <person name="Yu X."/>
            <person name="Hao Y."/>
            <person name="Huang J."/>
            <person name="Zhao X.-W."/>
            <person name="Ke S."/>
            <person name="Chen Y.-Y."/>
            <person name="Wu W.-L."/>
            <person name="Hsu J.-L."/>
            <person name="Lin Y.-F."/>
            <person name="Huang M.-D."/>
            <person name="Li C.-Y."/>
            <person name="Huang L."/>
            <person name="Wang Z.-W."/>
            <person name="Zhao X."/>
            <person name="Zhong W.-Y."/>
            <person name="Peng D.-H."/>
            <person name="Ahmad S."/>
            <person name="Lan S."/>
            <person name="Zhang J.-S."/>
            <person name="Tsai W.-C."/>
            <person name="Van De Peer Y."/>
            <person name="Liu Z.-J."/>
        </authorList>
    </citation>
    <scope>NUCLEOTIDE SEQUENCE</scope>
    <source>
        <strain evidence="5">CP</strain>
        <tissue evidence="5">Leaves</tissue>
    </source>
</reference>
<keyword evidence="3" id="KW-1133">Transmembrane helix</keyword>
<comment type="subcellular location">
    <subcellularLocation>
        <location evidence="1">Membrane</location>
        <topology evidence="1">Multi-pass membrane protein</topology>
    </subcellularLocation>
</comment>
<gene>
    <name evidence="5" type="ORF">QJS10_CPA03g01591</name>
</gene>
<evidence type="ECO:0000256" key="1">
    <source>
        <dbReference type="ARBA" id="ARBA00004141"/>
    </source>
</evidence>
<dbReference type="GO" id="GO:0045037">
    <property type="term" value="P:protein import into chloroplast stroma"/>
    <property type="evidence" value="ECO:0007669"/>
    <property type="project" value="TreeGrafter"/>
</dbReference>
<dbReference type="Proteomes" id="UP001180020">
    <property type="component" value="Unassembled WGS sequence"/>
</dbReference>
<evidence type="ECO:0000313" key="6">
    <source>
        <dbReference type="Proteomes" id="UP001180020"/>
    </source>
</evidence>
<evidence type="ECO:0000256" key="3">
    <source>
        <dbReference type="ARBA" id="ARBA00022989"/>
    </source>
</evidence>
<dbReference type="AlphaFoldDB" id="A0AAV9F9Z6"/>
<sequence length="110" mass="12223">MPYSRISGSLSSPNFDVVIDMGNPFLNRTVDGFLKIGTVSASRVAAEETYNCLRKGSVSSHMMKETVSLIISVNEMSWGNPGTIGFIFRSPNSIVYYFWVHLTNRSLVHS</sequence>
<name>A0AAV9F9Z6_ACOCL</name>
<reference evidence="5" key="1">
    <citation type="journal article" date="2023" name="Nat. Commun.">
        <title>Diploid and tetraploid genomes of Acorus and the evolution of monocots.</title>
        <authorList>
            <person name="Ma L."/>
            <person name="Liu K.W."/>
            <person name="Li Z."/>
            <person name="Hsiao Y.Y."/>
            <person name="Qi Y."/>
            <person name="Fu T."/>
            <person name="Tang G.D."/>
            <person name="Zhang D."/>
            <person name="Sun W.H."/>
            <person name="Liu D.K."/>
            <person name="Li Y."/>
            <person name="Chen G.Z."/>
            <person name="Liu X.D."/>
            <person name="Liao X.Y."/>
            <person name="Jiang Y.T."/>
            <person name="Yu X."/>
            <person name="Hao Y."/>
            <person name="Huang J."/>
            <person name="Zhao X.W."/>
            <person name="Ke S."/>
            <person name="Chen Y.Y."/>
            <person name="Wu W.L."/>
            <person name="Hsu J.L."/>
            <person name="Lin Y.F."/>
            <person name="Huang M.D."/>
            <person name="Li C.Y."/>
            <person name="Huang L."/>
            <person name="Wang Z.W."/>
            <person name="Zhao X."/>
            <person name="Zhong W.Y."/>
            <person name="Peng D.H."/>
            <person name="Ahmad S."/>
            <person name="Lan S."/>
            <person name="Zhang J.S."/>
            <person name="Tsai W.C."/>
            <person name="Van de Peer Y."/>
            <person name="Liu Z.J."/>
        </authorList>
    </citation>
    <scope>NUCLEOTIDE SEQUENCE</scope>
    <source>
        <strain evidence="5">CP</strain>
    </source>
</reference>
<comment type="caution">
    <text evidence="5">The sequence shown here is derived from an EMBL/GenBank/DDBJ whole genome shotgun (WGS) entry which is preliminary data.</text>
</comment>
<keyword evidence="6" id="KW-1185">Reference proteome</keyword>
<dbReference type="EMBL" id="JAUJYO010000003">
    <property type="protein sequence ID" value="KAK1321939.1"/>
    <property type="molecule type" value="Genomic_DNA"/>
</dbReference>
<evidence type="ECO:0000256" key="2">
    <source>
        <dbReference type="ARBA" id="ARBA00022692"/>
    </source>
</evidence>
<evidence type="ECO:0000313" key="5">
    <source>
        <dbReference type="EMBL" id="KAK1321939.1"/>
    </source>
</evidence>
<organism evidence="5 6">
    <name type="scientific">Acorus calamus</name>
    <name type="common">Sweet flag</name>
    <dbReference type="NCBI Taxonomy" id="4465"/>
    <lineage>
        <taxon>Eukaryota</taxon>
        <taxon>Viridiplantae</taxon>
        <taxon>Streptophyta</taxon>
        <taxon>Embryophyta</taxon>
        <taxon>Tracheophyta</taxon>
        <taxon>Spermatophyta</taxon>
        <taxon>Magnoliopsida</taxon>
        <taxon>Liliopsida</taxon>
        <taxon>Acoraceae</taxon>
        <taxon>Acorus</taxon>
    </lineage>
</organism>
<dbReference type="GO" id="GO:0009707">
    <property type="term" value="C:chloroplast outer membrane"/>
    <property type="evidence" value="ECO:0007669"/>
    <property type="project" value="TreeGrafter"/>
</dbReference>
<keyword evidence="2" id="KW-0812">Transmembrane</keyword>
<dbReference type="InterPro" id="IPR045238">
    <property type="entry name" value="Tim23-like"/>
</dbReference>